<keyword evidence="2" id="KW-1003">Cell membrane</keyword>
<comment type="caution">
    <text evidence="9">The sequence shown here is derived from an EMBL/GenBank/DDBJ whole genome shotgun (WGS) entry which is preliminary data.</text>
</comment>
<evidence type="ECO:0000313" key="9">
    <source>
        <dbReference type="EMBL" id="MFC3053530.1"/>
    </source>
</evidence>
<protein>
    <submittedName>
        <fullName evidence="9">ABC transporter permease</fullName>
    </submittedName>
</protein>
<comment type="subcellular location">
    <subcellularLocation>
        <location evidence="1">Cell membrane</location>
        <topology evidence="1">Multi-pass membrane protein</topology>
    </subcellularLocation>
</comment>
<evidence type="ECO:0000259" key="8">
    <source>
        <dbReference type="Pfam" id="PF12704"/>
    </source>
</evidence>
<evidence type="ECO:0000256" key="2">
    <source>
        <dbReference type="ARBA" id="ARBA00022475"/>
    </source>
</evidence>
<dbReference type="PANTHER" id="PTHR30572:SF15">
    <property type="entry name" value="ABC TRANSPORTER PERMEASE"/>
    <property type="match status" value="1"/>
</dbReference>
<proteinExistence type="predicted"/>
<feature type="domain" description="MacB-like periplasmic core" evidence="8">
    <location>
        <begin position="26"/>
        <end position="224"/>
    </location>
</feature>
<dbReference type="Pfam" id="PF12704">
    <property type="entry name" value="MacB_PCD"/>
    <property type="match status" value="1"/>
</dbReference>
<evidence type="ECO:0000256" key="4">
    <source>
        <dbReference type="ARBA" id="ARBA00022989"/>
    </source>
</evidence>
<gene>
    <name evidence="9" type="ORF">ACFOKA_16645</name>
</gene>
<dbReference type="EMBL" id="JBHRSL010000027">
    <property type="protein sequence ID" value="MFC3053530.1"/>
    <property type="molecule type" value="Genomic_DNA"/>
</dbReference>
<dbReference type="Proteomes" id="UP001595444">
    <property type="component" value="Unassembled WGS sequence"/>
</dbReference>
<keyword evidence="10" id="KW-1185">Reference proteome</keyword>
<feature type="transmembrane region" description="Helical" evidence="6">
    <location>
        <begin position="360"/>
        <end position="381"/>
    </location>
</feature>
<feature type="domain" description="ABC3 transporter permease C-terminal" evidence="7">
    <location>
        <begin position="268"/>
        <end position="387"/>
    </location>
</feature>
<evidence type="ECO:0000259" key="7">
    <source>
        <dbReference type="Pfam" id="PF02687"/>
    </source>
</evidence>
<accession>A0ABV7D9F8</accession>
<reference evidence="10" key="1">
    <citation type="journal article" date="2019" name="Int. J. Syst. Evol. Microbiol.">
        <title>The Global Catalogue of Microorganisms (GCM) 10K type strain sequencing project: providing services to taxonomists for standard genome sequencing and annotation.</title>
        <authorList>
            <consortium name="The Broad Institute Genomics Platform"/>
            <consortium name="The Broad Institute Genome Sequencing Center for Infectious Disease"/>
            <person name="Wu L."/>
            <person name="Ma J."/>
        </authorList>
    </citation>
    <scope>NUCLEOTIDE SEQUENCE [LARGE SCALE GENOMIC DNA]</scope>
    <source>
        <strain evidence="10">KCTC 62164</strain>
    </source>
</reference>
<evidence type="ECO:0000313" key="10">
    <source>
        <dbReference type="Proteomes" id="UP001595444"/>
    </source>
</evidence>
<dbReference type="InterPro" id="IPR003838">
    <property type="entry name" value="ABC3_permease_C"/>
</dbReference>
<organism evidence="9 10">
    <name type="scientific">Kordiimonas pumila</name>
    <dbReference type="NCBI Taxonomy" id="2161677"/>
    <lineage>
        <taxon>Bacteria</taxon>
        <taxon>Pseudomonadati</taxon>
        <taxon>Pseudomonadota</taxon>
        <taxon>Alphaproteobacteria</taxon>
        <taxon>Kordiimonadales</taxon>
        <taxon>Kordiimonadaceae</taxon>
        <taxon>Kordiimonas</taxon>
    </lineage>
</organism>
<keyword evidence="4 6" id="KW-1133">Transmembrane helix</keyword>
<dbReference type="InterPro" id="IPR025857">
    <property type="entry name" value="MacB_PCD"/>
</dbReference>
<evidence type="ECO:0000256" key="6">
    <source>
        <dbReference type="SAM" id="Phobius"/>
    </source>
</evidence>
<feature type="transmembrane region" description="Helical" evidence="6">
    <location>
        <begin position="306"/>
        <end position="334"/>
    </location>
</feature>
<dbReference type="PANTHER" id="PTHR30572">
    <property type="entry name" value="MEMBRANE COMPONENT OF TRANSPORTER-RELATED"/>
    <property type="match status" value="1"/>
</dbReference>
<keyword evidence="5 6" id="KW-0472">Membrane</keyword>
<dbReference type="Pfam" id="PF02687">
    <property type="entry name" value="FtsX"/>
    <property type="match status" value="1"/>
</dbReference>
<name>A0ABV7D9F8_9PROT</name>
<evidence type="ECO:0000256" key="5">
    <source>
        <dbReference type="ARBA" id="ARBA00023136"/>
    </source>
</evidence>
<dbReference type="RefSeq" id="WP_194215516.1">
    <property type="nucleotide sequence ID" value="NZ_CP061205.1"/>
</dbReference>
<feature type="transmembrane region" description="Helical" evidence="6">
    <location>
        <begin position="23"/>
        <end position="44"/>
    </location>
</feature>
<evidence type="ECO:0000256" key="1">
    <source>
        <dbReference type="ARBA" id="ARBA00004651"/>
    </source>
</evidence>
<sequence>MTRQISQIWIVVMMNILSLPRRLWMSLAAIIAIAVVVAVLLSFLSMTNGFKDTLEGTGSESVAIITRSGSKSELNSVLSGETVNIVSTAPGIAKNADGTPEFSPELYVIVDGTKRSSGTDANLPMRGISRKGFELRDHVEIIEGRVFEPGKNEIIVGESVQREFTGFELNKKIRFGKTEWEVVGIFSTGGSAFESELWADTLVLQSQFQRQNSFQTIRLRLAELGNISGIEEMIKNDPRLILDVQTEADYFREQGDALNYIVYFGWGLSIIMALGALAGALNTMYTSVAARTQEIATLRALGFSNISAFFGTLAESLILSIIGGFIGATVSFLFMDGLSTSTMGASFTQVVFTFELSPELFVNGAILAVLIGLIGGFFPAWRAARLPVVLAFKGGA</sequence>
<feature type="transmembrane region" description="Helical" evidence="6">
    <location>
        <begin position="260"/>
        <end position="285"/>
    </location>
</feature>
<dbReference type="InterPro" id="IPR050250">
    <property type="entry name" value="Macrolide_Exporter_MacB"/>
</dbReference>
<keyword evidence="3 6" id="KW-0812">Transmembrane</keyword>
<evidence type="ECO:0000256" key="3">
    <source>
        <dbReference type="ARBA" id="ARBA00022692"/>
    </source>
</evidence>